<comment type="subcellular location">
    <subcellularLocation>
        <location evidence="1">Cell membrane</location>
        <topology evidence="1">Multi-pass membrane protein</topology>
    </subcellularLocation>
</comment>
<protein>
    <recommendedName>
        <fullName evidence="8">ABC3 transporter permease C-terminal domain-containing protein</fullName>
    </recommendedName>
</protein>
<evidence type="ECO:0000259" key="8">
    <source>
        <dbReference type="Pfam" id="PF02687"/>
    </source>
</evidence>
<dbReference type="AlphaFoldDB" id="A0A0F9GAQ7"/>
<dbReference type="EMBL" id="LAZR01020801">
    <property type="protein sequence ID" value="KKL87576.1"/>
    <property type="molecule type" value="Genomic_DNA"/>
</dbReference>
<dbReference type="Pfam" id="PF02687">
    <property type="entry name" value="FtsX"/>
    <property type="match status" value="1"/>
</dbReference>
<feature type="non-terminal residue" evidence="9">
    <location>
        <position position="1"/>
    </location>
</feature>
<dbReference type="InterPro" id="IPR003838">
    <property type="entry name" value="ABC3_permease_C"/>
</dbReference>
<comment type="similarity">
    <text evidence="6">Belongs to the ABC-4 integral membrane protein family.</text>
</comment>
<keyword evidence="5 7" id="KW-0472">Membrane</keyword>
<evidence type="ECO:0000256" key="7">
    <source>
        <dbReference type="SAM" id="Phobius"/>
    </source>
</evidence>
<comment type="caution">
    <text evidence="9">The sequence shown here is derived from an EMBL/GenBank/DDBJ whole genome shotgun (WGS) entry which is preliminary data.</text>
</comment>
<dbReference type="GO" id="GO:0022857">
    <property type="term" value="F:transmembrane transporter activity"/>
    <property type="evidence" value="ECO:0007669"/>
    <property type="project" value="TreeGrafter"/>
</dbReference>
<evidence type="ECO:0000256" key="1">
    <source>
        <dbReference type="ARBA" id="ARBA00004651"/>
    </source>
</evidence>
<proteinExistence type="inferred from homology"/>
<evidence type="ECO:0000256" key="2">
    <source>
        <dbReference type="ARBA" id="ARBA00022475"/>
    </source>
</evidence>
<dbReference type="InterPro" id="IPR050250">
    <property type="entry name" value="Macrolide_Exporter_MacB"/>
</dbReference>
<organism evidence="9">
    <name type="scientific">marine sediment metagenome</name>
    <dbReference type="NCBI Taxonomy" id="412755"/>
    <lineage>
        <taxon>unclassified sequences</taxon>
        <taxon>metagenomes</taxon>
        <taxon>ecological metagenomes</taxon>
    </lineage>
</organism>
<sequence length="101" mass="10505">VAERTSEVGLLRAMGCTRSLVRNLFLGEAVLLGLIGGLTGVMTVALVVVLLQLFLPALPMALKPEIVTVALMVSMVVGLIAGVRPALNATRVSPIDALRGE</sequence>
<evidence type="ECO:0000256" key="6">
    <source>
        <dbReference type="ARBA" id="ARBA00038076"/>
    </source>
</evidence>
<evidence type="ECO:0000256" key="5">
    <source>
        <dbReference type="ARBA" id="ARBA00023136"/>
    </source>
</evidence>
<accession>A0A0F9GAQ7</accession>
<keyword evidence="2" id="KW-1003">Cell membrane</keyword>
<dbReference type="PANTHER" id="PTHR30572">
    <property type="entry name" value="MEMBRANE COMPONENT OF TRANSPORTER-RELATED"/>
    <property type="match status" value="1"/>
</dbReference>
<feature type="transmembrane region" description="Helical" evidence="7">
    <location>
        <begin position="29"/>
        <end position="54"/>
    </location>
</feature>
<evidence type="ECO:0000256" key="4">
    <source>
        <dbReference type="ARBA" id="ARBA00022989"/>
    </source>
</evidence>
<feature type="domain" description="ABC3 transporter permease C-terminal" evidence="8">
    <location>
        <begin position="1"/>
        <end position="94"/>
    </location>
</feature>
<evidence type="ECO:0000313" key="9">
    <source>
        <dbReference type="EMBL" id="KKL87576.1"/>
    </source>
</evidence>
<evidence type="ECO:0000256" key="3">
    <source>
        <dbReference type="ARBA" id="ARBA00022692"/>
    </source>
</evidence>
<keyword evidence="4 7" id="KW-1133">Transmembrane helix</keyword>
<dbReference type="PANTHER" id="PTHR30572:SF4">
    <property type="entry name" value="ABC TRANSPORTER PERMEASE YTRF"/>
    <property type="match status" value="1"/>
</dbReference>
<keyword evidence="3 7" id="KW-0812">Transmembrane</keyword>
<reference evidence="9" key="1">
    <citation type="journal article" date="2015" name="Nature">
        <title>Complex archaea that bridge the gap between prokaryotes and eukaryotes.</title>
        <authorList>
            <person name="Spang A."/>
            <person name="Saw J.H."/>
            <person name="Jorgensen S.L."/>
            <person name="Zaremba-Niedzwiedzka K."/>
            <person name="Martijn J."/>
            <person name="Lind A.E."/>
            <person name="van Eijk R."/>
            <person name="Schleper C."/>
            <person name="Guy L."/>
            <person name="Ettema T.J."/>
        </authorList>
    </citation>
    <scope>NUCLEOTIDE SEQUENCE</scope>
</reference>
<dbReference type="GO" id="GO:0005886">
    <property type="term" value="C:plasma membrane"/>
    <property type="evidence" value="ECO:0007669"/>
    <property type="project" value="UniProtKB-SubCell"/>
</dbReference>
<feature type="transmembrane region" description="Helical" evidence="7">
    <location>
        <begin position="66"/>
        <end position="87"/>
    </location>
</feature>
<name>A0A0F9GAQ7_9ZZZZ</name>
<gene>
    <name evidence="9" type="ORF">LCGC14_1933300</name>
</gene>